<dbReference type="PANTHER" id="PTHR48098:SF3">
    <property type="entry name" value="IRON(III) ENTEROBACTIN ESTERASE"/>
    <property type="match status" value="1"/>
</dbReference>
<dbReference type="Pfam" id="PF18962">
    <property type="entry name" value="Por_Secre_tail"/>
    <property type="match status" value="1"/>
</dbReference>
<dbReference type="PANTHER" id="PTHR48098">
    <property type="entry name" value="ENTEROCHELIN ESTERASE-RELATED"/>
    <property type="match status" value="1"/>
</dbReference>
<dbReference type="InterPro" id="IPR013783">
    <property type="entry name" value="Ig-like_fold"/>
</dbReference>
<dbReference type="SUPFAM" id="SSF53474">
    <property type="entry name" value="alpha/beta-Hydrolases"/>
    <property type="match status" value="1"/>
</dbReference>
<reference evidence="2" key="1">
    <citation type="submission" date="2018-06" db="EMBL/GenBank/DDBJ databases">
        <authorList>
            <person name="Zhirakovskaya E."/>
        </authorList>
    </citation>
    <scope>NUCLEOTIDE SEQUENCE</scope>
</reference>
<dbReference type="NCBIfam" id="TIGR04183">
    <property type="entry name" value="Por_Secre_tail"/>
    <property type="match status" value="1"/>
</dbReference>
<dbReference type="Gene3D" id="2.60.40.10">
    <property type="entry name" value="Immunoglobulins"/>
    <property type="match status" value="2"/>
</dbReference>
<dbReference type="EMBL" id="UOGD01000428">
    <property type="protein sequence ID" value="VAX28764.1"/>
    <property type="molecule type" value="Genomic_DNA"/>
</dbReference>
<protein>
    <recommendedName>
        <fullName evidence="1">Secretion system C-terminal sorting domain-containing protein</fullName>
    </recommendedName>
</protein>
<dbReference type="InterPro" id="IPR029058">
    <property type="entry name" value="AB_hydrolase_fold"/>
</dbReference>
<dbReference type="InterPro" id="IPR000801">
    <property type="entry name" value="Esterase-like"/>
</dbReference>
<dbReference type="InterPro" id="IPR050583">
    <property type="entry name" value="Mycobacterial_A85_antigen"/>
</dbReference>
<gene>
    <name evidence="2" type="ORF">MNBD_IGNAVI01-3189</name>
</gene>
<evidence type="ECO:0000259" key="1">
    <source>
        <dbReference type="Pfam" id="PF18962"/>
    </source>
</evidence>
<dbReference type="AlphaFoldDB" id="A0A3B1CY24"/>
<evidence type="ECO:0000313" key="2">
    <source>
        <dbReference type="EMBL" id="VAX28764.1"/>
    </source>
</evidence>
<proteinExistence type="predicted"/>
<name>A0A3B1CY24_9ZZZZ</name>
<dbReference type="SUPFAM" id="SSF81296">
    <property type="entry name" value="E set domains"/>
    <property type="match status" value="1"/>
</dbReference>
<accession>A0A3B1CY24</accession>
<dbReference type="Gene3D" id="3.40.50.1820">
    <property type="entry name" value="alpha/beta hydrolase"/>
    <property type="match status" value="1"/>
</dbReference>
<organism evidence="2">
    <name type="scientific">hydrothermal vent metagenome</name>
    <dbReference type="NCBI Taxonomy" id="652676"/>
    <lineage>
        <taxon>unclassified sequences</taxon>
        <taxon>metagenomes</taxon>
        <taxon>ecological metagenomes</taxon>
    </lineage>
</organism>
<feature type="non-terminal residue" evidence="2">
    <location>
        <position position="1"/>
    </location>
</feature>
<dbReference type="Pfam" id="PF00756">
    <property type="entry name" value="Esterase"/>
    <property type="match status" value="1"/>
</dbReference>
<dbReference type="InterPro" id="IPR014756">
    <property type="entry name" value="Ig_E-set"/>
</dbReference>
<dbReference type="InterPro" id="IPR026444">
    <property type="entry name" value="Secre_tail"/>
</dbReference>
<feature type="domain" description="Secretion system C-terminal sorting" evidence="1">
    <location>
        <begin position="914"/>
        <end position="986"/>
    </location>
</feature>
<sequence length="998" mass="111459">NILEEAITEYMGLMDFETFEKISALTMPICNYVTIGGGDCVNLRYTSGTAWSSGIWASSPDTDGANDIERFEHLIRHELAHLVQTHLPARNMTAWLNEGFAEFMSRGPSTQQEKEDLKSQTENTLNDAINYFGHLPTFEDTKVYPGQTNVDYYLLGQIMLNFIYENGGYSAVKEVMLNHETGIANMGYSSLDAFMASYYYYVDVEYLQKKESDYFSNYTAFITKLTNLTSSADSTAQLNTFWNNLIATKNFPFAIDTKVAFLYRGSASTVNWAGEFNGWDMNIDDGRRLGVSDVWILEKEFLADTRSEYKIVRNGSEWLADENNPNPLVGDFSNSELWMPDYSKHTELVSRLEIPKGVLSKNILKYSTSLGYTSQYRVYTPAGYNTLSNLPTIYVTDGQNYLDDSLGKMVIVLNNLIADGLIEPVIAIFLDPRDPDNLSIDRRGSEYRNNISFVNYITQELIPDIDANFKTNSSADARGIMGASYGGYNAAYFCVKAPSYFHNIGINSAYLHPEGSYNIDTDLQAANLDVFKLYLSYGTFDADGERYFDRLKNIFDQKGKEYEYTIVGDGHTWKNWSRVIADALVYFYVDTKNTPPTVSDIPDQTITAGSNFEVIQLDNYVTDPDNDDSQIEWSYSANVELSIEINSSRVATVSIPNDEWLGRETIVFTATDPDGNSKSDDVVFTVVNKYSNILALRENDTDGVPVLLDSIRTITGTVTASNHFGSFGPAFIQDNVAGVSLYGGNFVDNFSFGDSITVTGKVGFYNGLTQLKWDDVASSVTVHKNIPDPQPELMTIESVLNQSWDGLEIVEGKLVRINDVSFELAGSFAANTNYNISDGVNTLTTRIDNDVNLVNETIPIGKVDLVGCISQFKTSIPYDTGYLLYMRNLGDIKIKTGFQEIVEVPSNYSLSQNYPNPFNPSTMIQYGLPERSNVRIEVFNMLGQSAALLVDSEKSAGLFETIWDASNLPSGIYIISIKANGIDSEKNFVQVNKALLIK</sequence>